<reference evidence="1 2" key="1">
    <citation type="submission" date="2019-07" db="EMBL/GenBank/DDBJ databases">
        <title>Genomic Encyclopedia of Archaeal and Bacterial Type Strains, Phase II (KMG-II): from individual species to whole genera.</title>
        <authorList>
            <person name="Goeker M."/>
        </authorList>
    </citation>
    <scope>NUCLEOTIDE SEQUENCE [LARGE SCALE GENOMIC DNA]</scope>
    <source>
        <strain evidence="1 2">DSM 18850</strain>
    </source>
</reference>
<sequence length="254" mass="28379">MIALSLLFVVVFGRCSKSDPAPEPEPAIPETMFNRLIEVRNFGEDLPVGSAPDSDQDPIYYSMEENKPADVSHRRTNRWDLSFAGIYRSYLAGNNGNGTGVSPNYGLNGPGVGGIMIVEKSFDEVVDIPADAEFKIQRNVVGPDINGDMSDAIGWYLYDFGGTRVRDGAYDNAHIAYALDEPLDITLPNGEKKTVSPRTVIVRTARGNYAKVRMRSLYKNKLERDTWKRNDEKPYFSFDYVLAKKGSTKFEVTQ</sequence>
<accession>A0A5S5DP39</accession>
<dbReference type="Pfam" id="PF14064">
    <property type="entry name" value="HmuY"/>
    <property type="match status" value="1"/>
</dbReference>
<dbReference type="CDD" id="cd12105">
    <property type="entry name" value="HmuY"/>
    <property type="match status" value="1"/>
</dbReference>
<dbReference type="EMBL" id="VNHX01000002">
    <property type="protein sequence ID" value="TYP97677.1"/>
    <property type="molecule type" value="Genomic_DNA"/>
</dbReference>
<dbReference type="InterPro" id="IPR025921">
    <property type="entry name" value="HmuY"/>
</dbReference>
<evidence type="ECO:0000313" key="2">
    <source>
        <dbReference type="Proteomes" id="UP000325105"/>
    </source>
</evidence>
<evidence type="ECO:0000313" key="1">
    <source>
        <dbReference type="EMBL" id="TYP97677.1"/>
    </source>
</evidence>
<proteinExistence type="predicted"/>
<protein>
    <submittedName>
        <fullName evidence="1">Heme-binding HmuY-like protein</fullName>
    </submittedName>
</protein>
<dbReference type="Proteomes" id="UP000325105">
    <property type="component" value="Unassembled WGS sequence"/>
</dbReference>
<gene>
    <name evidence="1" type="ORF">BC792_10299</name>
</gene>
<name>A0A5S5DP39_9SPHI</name>
<dbReference type="AlphaFoldDB" id="A0A5S5DP39"/>
<keyword evidence="2" id="KW-1185">Reference proteome</keyword>
<comment type="caution">
    <text evidence="1">The sequence shown here is derived from an EMBL/GenBank/DDBJ whole genome shotgun (WGS) entry which is preliminary data.</text>
</comment>
<organism evidence="1 2">
    <name type="scientific">Sphingobacterium allocomposti</name>
    <dbReference type="NCBI Taxonomy" id="415956"/>
    <lineage>
        <taxon>Bacteria</taxon>
        <taxon>Pseudomonadati</taxon>
        <taxon>Bacteroidota</taxon>
        <taxon>Sphingobacteriia</taxon>
        <taxon>Sphingobacteriales</taxon>
        <taxon>Sphingobacteriaceae</taxon>
        <taxon>Sphingobacterium</taxon>
    </lineage>
</organism>